<evidence type="ECO:0000256" key="2">
    <source>
        <dbReference type="ARBA" id="ARBA00022576"/>
    </source>
</evidence>
<accession>A0ABP7X4E4</accession>
<keyword evidence="4 5" id="KW-0663">Pyridoxal phosphate</keyword>
<dbReference type="PANTHER" id="PTHR11986">
    <property type="entry name" value="AMINOTRANSFERASE CLASS III"/>
    <property type="match status" value="1"/>
</dbReference>
<proteinExistence type="inferred from homology"/>
<sequence length="398" mass="43738">MGDMLTLRQLFLANNAQTTSFPLLLEFERAEGVHLYDLAGKAYIDLISGIGVSSLGHGNQKIIDAIKTQVDKYMHLMVYGEYVQTPQVRFAEKLLSTLPHNMQSVYFVNSGAEAVEGALKLAKRYTGRQQIIACKNSYHGSTHGALSVMGNEDFKQAYRPLLPGVSFIRFNKTEDLQLITENTACIIIETIQGEAGIRVPDHLYMQALRKRCNETGTLLILDEIQAAMGRTGKLFAFEHYGIAPDILLLAKALGGGMPVGAFVSSNQIMDSLKENPILGHITTFGGHPVCCAAGLAALEVLLDENLIAAVAEKEALMRSLLIHPAIKQIRGKGLMLAIELDSFDINKKIIDRCIANGVITDWFLHCDNSMRIAPPLIITPDEIKKACFVIIEAISFYC</sequence>
<dbReference type="GO" id="GO:0008483">
    <property type="term" value="F:transaminase activity"/>
    <property type="evidence" value="ECO:0007669"/>
    <property type="project" value="UniProtKB-KW"/>
</dbReference>
<dbReference type="InterPro" id="IPR005814">
    <property type="entry name" value="Aminotrans_3"/>
</dbReference>
<gene>
    <name evidence="6" type="ORF">GCM10022392_31960</name>
</gene>
<dbReference type="Proteomes" id="UP001500841">
    <property type="component" value="Unassembled WGS sequence"/>
</dbReference>
<reference evidence="7" key="1">
    <citation type="journal article" date="2019" name="Int. J. Syst. Evol. Microbiol.">
        <title>The Global Catalogue of Microorganisms (GCM) 10K type strain sequencing project: providing services to taxonomists for standard genome sequencing and annotation.</title>
        <authorList>
            <consortium name="The Broad Institute Genomics Platform"/>
            <consortium name="The Broad Institute Genome Sequencing Center for Infectious Disease"/>
            <person name="Wu L."/>
            <person name="Ma J."/>
        </authorList>
    </citation>
    <scope>NUCLEOTIDE SEQUENCE [LARGE SCALE GENOMIC DNA]</scope>
    <source>
        <strain evidence="7">JCM 17085</strain>
    </source>
</reference>
<protein>
    <submittedName>
        <fullName evidence="6">Aspartate aminotransferase family protein</fullName>
    </submittedName>
</protein>
<dbReference type="InterPro" id="IPR015422">
    <property type="entry name" value="PyrdxlP-dep_Trfase_small"/>
</dbReference>
<keyword evidence="3" id="KW-0808">Transferase</keyword>
<evidence type="ECO:0000256" key="1">
    <source>
        <dbReference type="ARBA" id="ARBA00001933"/>
    </source>
</evidence>
<dbReference type="CDD" id="cd00610">
    <property type="entry name" value="OAT_like"/>
    <property type="match status" value="1"/>
</dbReference>
<dbReference type="PIRSF" id="PIRSF000521">
    <property type="entry name" value="Transaminase_4ab_Lys_Orn"/>
    <property type="match status" value="1"/>
</dbReference>
<dbReference type="InterPro" id="IPR049704">
    <property type="entry name" value="Aminotrans_3_PPA_site"/>
</dbReference>
<dbReference type="EMBL" id="BAABCV010000013">
    <property type="protein sequence ID" value="GAA4104059.1"/>
    <property type="molecule type" value="Genomic_DNA"/>
</dbReference>
<dbReference type="InterPro" id="IPR015424">
    <property type="entry name" value="PyrdxlP-dep_Trfase"/>
</dbReference>
<comment type="cofactor">
    <cofactor evidence="1">
        <name>pyridoxal 5'-phosphate</name>
        <dbReference type="ChEBI" id="CHEBI:597326"/>
    </cofactor>
</comment>
<dbReference type="InterPro" id="IPR015421">
    <property type="entry name" value="PyrdxlP-dep_Trfase_major"/>
</dbReference>
<dbReference type="PANTHER" id="PTHR11986:SF79">
    <property type="entry name" value="ACETYLORNITHINE AMINOTRANSFERASE, MITOCHONDRIAL"/>
    <property type="match status" value="1"/>
</dbReference>
<name>A0ABP7X4E4_9SPHI</name>
<dbReference type="Gene3D" id="3.40.640.10">
    <property type="entry name" value="Type I PLP-dependent aspartate aminotransferase-like (Major domain)"/>
    <property type="match status" value="1"/>
</dbReference>
<evidence type="ECO:0000256" key="3">
    <source>
        <dbReference type="ARBA" id="ARBA00022679"/>
    </source>
</evidence>
<keyword evidence="2 6" id="KW-0032">Aminotransferase</keyword>
<dbReference type="Pfam" id="PF00202">
    <property type="entry name" value="Aminotran_3"/>
    <property type="match status" value="1"/>
</dbReference>
<comment type="caution">
    <text evidence="6">The sequence shown here is derived from an EMBL/GenBank/DDBJ whole genome shotgun (WGS) entry which is preliminary data.</text>
</comment>
<organism evidence="6 7">
    <name type="scientific">Mucilaginibacter panaciglaebae</name>
    <dbReference type="NCBI Taxonomy" id="502331"/>
    <lineage>
        <taxon>Bacteria</taxon>
        <taxon>Pseudomonadati</taxon>
        <taxon>Bacteroidota</taxon>
        <taxon>Sphingobacteriia</taxon>
        <taxon>Sphingobacteriales</taxon>
        <taxon>Sphingobacteriaceae</taxon>
        <taxon>Mucilaginibacter</taxon>
    </lineage>
</organism>
<dbReference type="Gene3D" id="3.90.1150.10">
    <property type="entry name" value="Aspartate Aminotransferase, domain 1"/>
    <property type="match status" value="1"/>
</dbReference>
<comment type="similarity">
    <text evidence="5">Belongs to the class-III pyridoxal-phosphate-dependent aminotransferase family.</text>
</comment>
<dbReference type="SUPFAM" id="SSF53383">
    <property type="entry name" value="PLP-dependent transferases"/>
    <property type="match status" value="1"/>
</dbReference>
<evidence type="ECO:0000313" key="6">
    <source>
        <dbReference type="EMBL" id="GAA4104059.1"/>
    </source>
</evidence>
<evidence type="ECO:0000313" key="7">
    <source>
        <dbReference type="Proteomes" id="UP001500841"/>
    </source>
</evidence>
<keyword evidence="7" id="KW-1185">Reference proteome</keyword>
<evidence type="ECO:0000256" key="4">
    <source>
        <dbReference type="ARBA" id="ARBA00022898"/>
    </source>
</evidence>
<dbReference type="InterPro" id="IPR050103">
    <property type="entry name" value="Class-III_PLP-dep_AT"/>
</dbReference>
<evidence type="ECO:0000256" key="5">
    <source>
        <dbReference type="RuleBase" id="RU003560"/>
    </source>
</evidence>
<dbReference type="PROSITE" id="PS00600">
    <property type="entry name" value="AA_TRANSFER_CLASS_3"/>
    <property type="match status" value="1"/>
</dbReference>